<comment type="caution">
    <text evidence="1">The sequence shown here is derived from an EMBL/GenBank/DDBJ whole genome shotgun (WGS) entry which is preliminary data.</text>
</comment>
<dbReference type="Proteomes" id="UP001054902">
    <property type="component" value="Unassembled WGS sequence"/>
</dbReference>
<reference evidence="1 2" key="1">
    <citation type="journal article" date="2021" name="Sci. Rep.">
        <title>The genome of the diatom Chaetoceros tenuissimus carries an ancient integrated fragment of an extant virus.</title>
        <authorList>
            <person name="Hongo Y."/>
            <person name="Kimura K."/>
            <person name="Takaki Y."/>
            <person name="Yoshida Y."/>
            <person name="Baba S."/>
            <person name="Kobayashi G."/>
            <person name="Nagasaki K."/>
            <person name="Hano T."/>
            <person name="Tomaru Y."/>
        </authorList>
    </citation>
    <scope>NUCLEOTIDE SEQUENCE [LARGE SCALE GENOMIC DNA]</scope>
    <source>
        <strain evidence="1 2">NIES-3715</strain>
    </source>
</reference>
<accession>A0AAD3CYD2</accession>
<protein>
    <submittedName>
        <fullName evidence="1">Uncharacterized protein</fullName>
    </submittedName>
</protein>
<dbReference type="EMBL" id="BLLK01000047">
    <property type="protein sequence ID" value="GFH54507.1"/>
    <property type="molecule type" value="Genomic_DNA"/>
</dbReference>
<sequence length="483" mass="56276">MLEVLNLYGKVSGTIYRKYDFLLMASSPRKGDDFSNIKLDKKQKQIRRKPLTRRPPTYWKDKNNISKELKLFWSSVNVTIDANSPPPIPSETLLKHFERHDLRYAISNMGGREAISKDLNATLIPGKWSEAIQFSDEVKQLLSKSNPFGKGLSKVAPPISRHAKKTLVKNQLRKVQKRMHDMITDSFLAANETNASSIDNGSFMMADISDLITPVKEKIDDMTLDKLRYSGGERWAQQKDRKARGYWDIDVLIEELYDYQSYIKEKKKRPSIWMARPSEISEEGRHDLRQAIARFGGTDFVCNITGLIPYQEWRYFETQLELFLELRSYLNKFGEKSEIDGQVVVFPRLKDIKINGRERLYDLIMDFGGRKMIAIKLDMPYQKSIKDEVFKGLSMGKIDLDFAIRLMIYMRKKMLKANCKFYRSRGACDHIYMPTVDDLKHDKEFRLATEVELYGFENVARRLQFQMKSNELAKSTLCLQSKK</sequence>
<evidence type="ECO:0000313" key="1">
    <source>
        <dbReference type="EMBL" id="GFH54507.1"/>
    </source>
</evidence>
<evidence type="ECO:0000313" key="2">
    <source>
        <dbReference type="Proteomes" id="UP001054902"/>
    </source>
</evidence>
<organism evidence="1 2">
    <name type="scientific">Chaetoceros tenuissimus</name>
    <dbReference type="NCBI Taxonomy" id="426638"/>
    <lineage>
        <taxon>Eukaryota</taxon>
        <taxon>Sar</taxon>
        <taxon>Stramenopiles</taxon>
        <taxon>Ochrophyta</taxon>
        <taxon>Bacillariophyta</taxon>
        <taxon>Coscinodiscophyceae</taxon>
        <taxon>Chaetocerotophycidae</taxon>
        <taxon>Chaetocerotales</taxon>
        <taxon>Chaetocerotaceae</taxon>
        <taxon>Chaetoceros</taxon>
    </lineage>
</organism>
<gene>
    <name evidence="1" type="ORF">CTEN210_10983</name>
</gene>
<name>A0AAD3CYD2_9STRA</name>
<proteinExistence type="predicted"/>
<dbReference type="AlphaFoldDB" id="A0AAD3CYD2"/>
<keyword evidence="2" id="KW-1185">Reference proteome</keyword>